<feature type="repeat" description="ANK" evidence="3">
    <location>
        <begin position="503"/>
        <end position="535"/>
    </location>
</feature>
<feature type="repeat" description="ANK" evidence="3">
    <location>
        <begin position="208"/>
        <end position="240"/>
    </location>
</feature>
<dbReference type="PANTHER" id="PTHR24123:SF33">
    <property type="entry name" value="PROTEIN HOS4"/>
    <property type="match status" value="1"/>
</dbReference>
<dbReference type="EMBL" id="JAUPBM010000046">
    <property type="protein sequence ID" value="MDO7020145.1"/>
    <property type="molecule type" value="Genomic_DNA"/>
</dbReference>
<feature type="repeat" description="ANK" evidence="3">
    <location>
        <begin position="628"/>
        <end position="660"/>
    </location>
</feature>
<feature type="repeat" description="ANK" evidence="3">
    <location>
        <begin position="138"/>
        <end position="170"/>
    </location>
</feature>
<dbReference type="PROSITE" id="PS50297">
    <property type="entry name" value="ANK_REP_REGION"/>
    <property type="match status" value="11"/>
</dbReference>
<feature type="repeat" description="ANK" evidence="3">
    <location>
        <begin position="308"/>
        <end position="340"/>
    </location>
</feature>
<dbReference type="Pfam" id="PF00023">
    <property type="entry name" value="Ank"/>
    <property type="match status" value="1"/>
</dbReference>
<dbReference type="Proteomes" id="UP001175147">
    <property type="component" value="Unassembled WGS sequence"/>
</dbReference>
<dbReference type="InterPro" id="IPR036770">
    <property type="entry name" value="Ankyrin_rpt-contain_sf"/>
</dbReference>
<feature type="repeat" description="ANK" evidence="3">
    <location>
        <begin position="436"/>
        <end position="469"/>
    </location>
</feature>
<reference evidence="4" key="1">
    <citation type="submission" date="2023-07" db="EMBL/GenBank/DDBJ databases">
        <title>Mucosal microbiota of week-old chicken and adult hens.</title>
        <authorList>
            <person name="Volf J."/>
            <person name="Karasova D."/>
            <person name="Crhanova M."/>
            <person name="Faldynova M."/>
            <person name="Prikrylova H."/>
            <person name="Zeman M."/>
            <person name="Babak V."/>
            <person name="Rajova J."/>
            <person name="Rychlik I."/>
        </authorList>
    </citation>
    <scope>NUCLEOTIDE SEQUENCE</scope>
    <source>
        <strain evidence="4">ET902</strain>
    </source>
</reference>
<protein>
    <submittedName>
        <fullName evidence="4">Ankyrin repeat domain-containing protein</fullName>
    </submittedName>
</protein>
<comment type="caution">
    <text evidence="4">The sequence shown here is derived from an EMBL/GenBank/DDBJ whole genome shotgun (WGS) entry which is preliminary data.</text>
</comment>
<dbReference type="InterPro" id="IPR002110">
    <property type="entry name" value="Ankyrin_rpt"/>
</dbReference>
<keyword evidence="1" id="KW-0677">Repeat</keyword>
<feature type="repeat" description="ANK" evidence="3">
    <location>
        <begin position="470"/>
        <end position="502"/>
    </location>
</feature>
<name>A0ABT8YXC9_9SPIR</name>
<keyword evidence="5" id="KW-1185">Reference proteome</keyword>
<evidence type="ECO:0000256" key="3">
    <source>
        <dbReference type="PROSITE-ProRule" id="PRU00023"/>
    </source>
</evidence>
<evidence type="ECO:0000313" key="5">
    <source>
        <dbReference type="Proteomes" id="UP001175147"/>
    </source>
</evidence>
<accession>A0ABT8YXC9</accession>
<gene>
    <name evidence="4" type="ORF">Q5M86_05100</name>
</gene>
<dbReference type="SUPFAM" id="SSF48403">
    <property type="entry name" value="Ankyrin repeat"/>
    <property type="match status" value="2"/>
</dbReference>
<dbReference type="Pfam" id="PF12796">
    <property type="entry name" value="Ank_2"/>
    <property type="match status" value="6"/>
</dbReference>
<feature type="repeat" description="ANK" evidence="3">
    <location>
        <begin position="69"/>
        <end position="101"/>
    </location>
</feature>
<dbReference type="PROSITE" id="PS50088">
    <property type="entry name" value="ANK_REPEAT"/>
    <property type="match status" value="14"/>
</dbReference>
<dbReference type="PANTHER" id="PTHR24123">
    <property type="entry name" value="ANKYRIN REPEAT-CONTAINING"/>
    <property type="match status" value="1"/>
</dbReference>
<feature type="repeat" description="ANK" evidence="3">
    <location>
        <begin position="403"/>
        <end position="435"/>
    </location>
</feature>
<dbReference type="Gene3D" id="1.25.40.20">
    <property type="entry name" value="Ankyrin repeat-containing domain"/>
    <property type="match status" value="7"/>
</dbReference>
<dbReference type="InterPro" id="IPR051165">
    <property type="entry name" value="Multifunctional_ANK_Repeat"/>
</dbReference>
<feature type="repeat" description="ANK" evidence="3">
    <location>
        <begin position="242"/>
        <end position="274"/>
    </location>
</feature>
<organism evidence="4 5">
    <name type="scientific">Brachyspira innocens</name>
    <dbReference type="NCBI Taxonomy" id="13264"/>
    <lineage>
        <taxon>Bacteria</taxon>
        <taxon>Pseudomonadati</taxon>
        <taxon>Spirochaetota</taxon>
        <taxon>Spirochaetia</taxon>
        <taxon>Brachyspirales</taxon>
        <taxon>Brachyspiraceae</taxon>
        <taxon>Brachyspira</taxon>
    </lineage>
</organism>
<evidence type="ECO:0000256" key="1">
    <source>
        <dbReference type="ARBA" id="ARBA00022737"/>
    </source>
</evidence>
<dbReference type="PRINTS" id="PR01415">
    <property type="entry name" value="ANKYRIN"/>
</dbReference>
<feature type="repeat" description="ANK" evidence="3">
    <location>
        <begin position="275"/>
        <end position="307"/>
    </location>
</feature>
<proteinExistence type="predicted"/>
<feature type="repeat" description="ANK" evidence="3">
    <location>
        <begin position="661"/>
        <end position="693"/>
    </location>
</feature>
<feature type="repeat" description="ANK" evidence="3">
    <location>
        <begin position="171"/>
        <end position="207"/>
    </location>
</feature>
<dbReference type="SMART" id="SM00248">
    <property type="entry name" value="ANK"/>
    <property type="match status" value="18"/>
</dbReference>
<sequence length="714" mass="81163">MFTNKEKIEFFNAVEDGNIKHIKYLLNKNNYISINIFSIAKILIENKNNKNNKNVASESNTEIDFKNKDGYTPLMIASYKGNADIVKLLLEYNASVDMTNNYNYTALIYACIYGNADVVKILLEHKADMYIETTLENNYLTALMIACSGNHAEIVRILLENGYDPNYKNKKGETALIYYALMENNKPSIEIIKILLEYGADINAKDNRGFTALIGASYAGKTDFVRALLENNADTEIKNNDEENTALIYACESINIDMVKALLEYNASPNVQDKWGRTPLIIACDYRSYDIAKILLDNNADINLSDNRKETPLMYSVNGHNMEIAELLLKYNPDLTLKNNYEETALDIAHNKNIYQEKMVKLILDASSKEIKFLYAVIENKIYDVLKYISEGVDINNAVYGKYGFNALLLASRSHYKEIIKILLEHNADVNFRSYLNNTALEYISNNDNDSDIAEEFIKRGADVNATDNDGITPLMCAASYNAEKILNLLIENNADINIQTKLGSSALILAAMHNHINIVKILIENKADVFARDAYGRRALYYASKNENYDMFNIFKSYHDKEYKRNSKFLNSVSYGEIEKVSKYISKGIDVNFQDDFGDTPLTLVENIEIAKMLLDNNADINKRGKDGYTPLMTAIKKELVELAEFFIKNNADINMTDPEGNIALVIAAKKKNAYIFELLLKNGADLSINNEYIKWSIIFDDEIKSIFEKYSK</sequence>
<evidence type="ECO:0000256" key="2">
    <source>
        <dbReference type="ARBA" id="ARBA00023043"/>
    </source>
</evidence>
<keyword evidence="2 3" id="KW-0040">ANK repeat</keyword>
<feature type="repeat" description="ANK" evidence="3">
    <location>
        <begin position="102"/>
        <end position="134"/>
    </location>
</feature>
<evidence type="ECO:0000313" key="4">
    <source>
        <dbReference type="EMBL" id="MDO7020145.1"/>
    </source>
</evidence>
<dbReference type="RefSeq" id="WP_304384313.1">
    <property type="nucleotide sequence ID" value="NZ_JAUPBL010000007.1"/>
</dbReference>